<feature type="domain" description="Metallo-beta-lactamase" evidence="1">
    <location>
        <begin position="23"/>
        <end position="231"/>
    </location>
</feature>
<name>A0A645A643_9ZZZZ</name>
<evidence type="ECO:0000259" key="1">
    <source>
        <dbReference type="SMART" id="SM00849"/>
    </source>
</evidence>
<dbReference type="SMART" id="SM00849">
    <property type="entry name" value="Lactamase_B"/>
    <property type="match status" value="1"/>
</dbReference>
<organism evidence="2">
    <name type="scientific">bioreactor metagenome</name>
    <dbReference type="NCBI Taxonomy" id="1076179"/>
    <lineage>
        <taxon>unclassified sequences</taxon>
        <taxon>metagenomes</taxon>
        <taxon>ecological metagenomes</taxon>
    </lineage>
</organism>
<protein>
    <submittedName>
        <fullName evidence="2">Hydroxyacylglutathione hydrolase</fullName>
        <ecNumber evidence="2">3.1.2.6</ecNumber>
    </submittedName>
</protein>
<dbReference type="CDD" id="cd07725">
    <property type="entry name" value="TTHA1429-like_MBL-fold"/>
    <property type="match status" value="1"/>
</dbReference>
<evidence type="ECO:0000313" key="2">
    <source>
        <dbReference type="EMBL" id="MPM48547.1"/>
    </source>
</evidence>
<dbReference type="GO" id="GO:0004416">
    <property type="term" value="F:hydroxyacylglutathione hydrolase activity"/>
    <property type="evidence" value="ECO:0007669"/>
    <property type="project" value="UniProtKB-EC"/>
</dbReference>
<dbReference type="Gene3D" id="3.60.15.10">
    <property type="entry name" value="Ribonuclease Z/Hydroxyacylglutathione hydrolase-like"/>
    <property type="match status" value="1"/>
</dbReference>
<dbReference type="PANTHER" id="PTHR23131:SF4">
    <property type="entry name" value="METALLO-BETA-LACTAMASE SUPERFAMILY POTEIN"/>
    <property type="match status" value="1"/>
</dbReference>
<gene>
    <name evidence="2" type="primary">gloB_36</name>
    <name evidence="2" type="ORF">SDC9_95272</name>
</gene>
<keyword evidence="2" id="KW-0378">Hydrolase</keyword>
<dbReference type="AlphaFoldDB" id="A0A645A643"/>
<proteinExistence type="predicted"/>
<dbReference type="InterPro" id="IPR001279">
    <property type="entry name" value="Metallo-B-lactamas"/>
</dbReference>
<dbReference type="Gene3D" id="1.10.10.10">
    <property type="entry name" value="Winged helix-like DNA-binding domain superfamily/Winged helix DNA-binding domain"/>
    <property type="match status" value="1"/>
</dbReference>
<comment type="caution">
    <text evidence="2">The sequence shown here is derived from an EMBL/GenBank/DDBJ whole genome shotgun (WGS) entry which is preliminary data.</text>
</comment>
<dbReference type="PANTHER" id="PTHR23131">
    <property type="entry name" value="ENDORIBONUCLEASE LACTB2"/>
    <property type="match status" value="1"/>
</dbReference>
<dbReference type="InterPro" id="IPR036866">
    <property type="entry name" value="RibonucZ/Hydroxyglut_hydro"/>
</dbReference>
<dbReference type="EC" id="3.1.2.6" evidence="2"/>
<sequence length="324" mass="36491">MVQEILPGIFRIPVPLVGNPLKELNSYLIQGKSGNLLIDTGFRQEPCRQALEAGLKEIGARREDTDVLLTHLHADHSGLAPEFAGEGRRIFISEVDRPYLEPSNRNTLWSLLDKSYIAGGFPPELLQVLTFDVPSRSMAPSNYSGYEPLKDDQVLEAGDYRLRAVLTPGHTPGHMCFWMEEQKVMFTGDHVLFDISPNITAWAGVEDSLGDYLSSLRALRDWDVSLALPSHRQTGNFSARIDELLHHHEERLAEALEVIRSKPGLTAYEVAGHMTWKIRADSWESFPGHQKWFAVGECLAHLDYLEARGLVRYEADGPINRYFA</sequence>
<dbReference type="EMBL" id="VSSQ01012146">
    <property type="protein sequence ID" value="MPM48547.1"/>
    <property type="molecule type" value="Genomic_DNA"/>
</dbReference>
<dbReference type="InterPro" id="IPR050662">
    <property type="entry name" value="Sec-metab_biosynth-thioest"/>
</dbReference>
<reference evidence="2" key="1">
    <citation type="submission" date="2019-08" db="EMBL/GenBank/DDBJ databases">
        <authorList>
            <person name="Kucharzyk K."/>
            <person name="Murdoch R.W."/>
            <person name="Higgins S."/>
            <person name="Loffler F."/>
        </authorList>
    </citation>
    <scope>NUCLEOTIDE SEQUENCE</scope>
</reference>
<dbReference type="SUPFAM" id="SSF56281">
    <property type="entry name" value="Metallo-hydrolase/oxidoreductase"/>
    <property type="match status" value="1"/>
</dbReference>
<dbReference type="InterPro" id="IPR036388">
    <property type="entry name" value="WH-like_DNA-bd_sf"/>
</dbReference>
<accession>A0A645A643</accession>
<dbReference type="Pfam" id="PF00753">
    <property type="entry name" value="Lactamase_B"/>
    <property type="match status" value="1"/>
</dbReference>